<dbReference type="Proteomes" id="UP001329430">
    <property type="component" value="Chromosome 1"/>
</dbReference>
<keyword evidence="7 8" id="KW-0807">Transducer</keyword>
<dbReference type="GO" id="GO:0043025">
    <property type="term" value="C:neuronal cell body"/>
    <property type="evidence" value="ECO:0007669"/>
    <property type="project" value="TreeGrafter"/>
</dbReference>
<dbReference type="AlphaFoldDB" id="A0AAN7VUW8"/>
<keyword evidence="2 8" id="KW-1003">Cell membrane</keyword>
<evidence type="ECO:0000256" key="5">
    <source>
        <dbReference type="ARBA" id="ARBA00023136"/>
    </source>
</evidence>
<dbReference type="Pfam" id="PF08395">
    <property type="entry name" value="7tm_7"/>
    <property type="match status" value="1"/>
</dbReference>
<reference evidence="9 10" key="1">
    <citation type="journal article" date="2024" name="Insects">
        <title>An Improved Chromosome-Level Genome Assembly of the Firefly Pyrocoelia pectoralis.</title>
        <authorList>
            <person name="Fu X."/>
            <person name="Meyer-Rochow V.B."/>
            <person name="Ballantyne L."/>
            <person name="Zhu X."/>
        </authorList>
    </citation>
    <scope>NUCLEOTIDE SEQUENCE [LARGE SCALE GENOMIC DNA]</scope>
    <source>
        <strain evidence="9">XCY_ONT2</strain>
    </source>
</reference>
<dbReference type="GO" id="GO:0007165">
    <property type="term" value="P:signal transduction"/>
    <property type="evidence" value="ECO:0007669"/>
    <property type="project" value="UniProtKB-KW"/>
</dbReference>
<gene>
    <name evidence="9" type="ORF">RI129_001490</name>
</gene>
<dbReference type="PANTHER" id="PTHR21143">
    <property type="entry name" value="INVERTEBRATE GUSTATORY RECEPTOR"/>
    <property type="match status" value="1"/>
</dbReference>
<feature type="transmembrane region" description="Helical" evidence="8">
    <location>
        <begin position="352"/>
        <end position="370"/>
    </location>
</feature>
<comment type="subcellular location">
    <subcellularLocation>
        <location evidence="1 8">Cell membrane</location>
        <topology evidence="1 8">Multi-pass membrane protein</topology>
    </subcellularLocation>
</comment>
<comment type="similarity">
    <text evidence="8">Belongs to the insect chemoreceptor superfamily. Gustatory receptor (GR) family.</text>
</comment>
<feature type="transmembrane region" description="Helical" evidence="8">
    <location>
        <begin position="12"/>
        <end position="29"/>
    </location>
</feature>
<accession>A0AAN7VUW8</accession>
<keyword evidence="6 8" id="KW-0675">Receptor</keyword>
<feature type="transmembrane region" description="Helical" evidence="8">
    <location>
        <begin position="134"/>
        <end position="151"/>
    </location>
</feature>
<evidence type="ECO:0000256" key="2">
    <source>
        <dbReference type="ARBA" id="ARBA00022475"/>
    </source>
</evidence>
<dbReference type="GO" id="GO:0030424">
    <property type="term" value="C:axon"/>
    <property type="evidence" value="ECO:0007669"/>
    <property type="project" value="TreeGrafter"/>
</dbReference>
<evidence type="ECO:0000256" key="4">
    <source>
        <dbReference type="ARBA" id="ARBA00022989"/>
    </source>
</evidence>
<comment type="function">
    <text evidence="8">Gustatory receptor which mediates acceptance or avoidance behavior, depending on its substrates.</text>
</comment>
<organism evidence="9 10">
    <name type="scientific">Pyrocoelia pectoralis</name>
    <dbReference type="NCBI Taxonomy" id="417401"/>
    <lineage>
        <taxon>Eukaryota</taxon>
        <taxon>Metazoa</taxon>
        <taxon>Ecdysozoa</taxon>
        <taxon>Arthropoda</taxon>
        <taxon>Hexapoda</taxon>
        <taxon>Insecta</taxon>
        <taxon>Pterygota</taxon>
        <taxon>Neoptera</taxon>
        <taxon>Endopterygota</taxon>
        <taxon>Coleoptera</taxon>
        <taxon>Polyphaga</taxon>
        <taxon>Elateriformia</taxon>
        <taxon>Elateroidea</taxon>
        <taxon>Lampyridae</taxon>
        <taxon>Lampyrinae</taxon>
        <taxon>Pyrocoelia</taxon>
    </lineage>
</organism>
<feature type="transmembrane region" description="Helical" evidence="8">
    <location>
        <begin position="35"/>
        <end position="58"/>
    </location>
</feature>
<evidence type="ECO:0000313" key="10">
    <source>
        <dbReference type="Proteomes" id="UP001329430"/>
    </source>
</evidence>
<dbReference type="InterPro" id="IPR013604">
    <property type="entry name" value="7TM_chemorcpt"/>
</dbReference>
<name>A0AAN7VUW8_9COLE</name>
<keyword evidence="10" id="KW-1185">Reference proteome</keyword>
<evidence type="ECO:0000256" key="6">
    <source>
        <dbReference type="ARBA" id="ARBA00023170"/>
    </source>
</evidence>
<comment type="caution">
    <text evidence="9">The sequence shown here is derived from an EMBL/GenBank/DDBJ whole genome shotgun (WGS) entry which is preliminary data.</text>
</comment>
<evidence type="ECO:0000256" key="8">
    <source>
        <dbReference type="RuleBase" id="RU363108"/>
    </source>
</evidence>
<feature type="transmembrane region" description="Helical" evidence="8">
    <location>
        <begin position="171"/>
        <end position="191"/>
    </location>
</feature>
<dbReference type="GO" id="GO:0030425">
    <property type="term" value="C:dendrite"/>
    <property type="evidence" value="ECO:0007669"/>
    <property type="project" value="TreeGrafter"/>
</dbReference>
<feature type="transmembrane region" description="Helical" evidence="8">
    <location>
        <begin position="238"/>
        <end position="259"/>
    </location>
</feature>
<dbReference type="GO" id="GO:0050909">
    <property type="term" value="P:sensory perception of taste"/>
    <property type="evidence" value="ECO:0007669"/>
    <property type="project" value="InterPro"/>
</dbReference>
<feature type="transmembrane region" description="Helical" evidence="8">
    <location>
        <begin position="265"/>
        <end position="288"/>
    </location>
</feature>
<evidence type="ECO:0000256" key="7">
    <source>
        <dbReference type="ARBA" id="ARBA00023224"/>
    </source>
</evidence>
<dbReference type="PANTHER" id="PTHR21143:SF104">
    <property type="entry name" value="GUSTATORY RECEPTOR 8A-RELATED"/>
    <property type="match status" value="1"/>
</dbReference>
<protein>
    <recommendedName>
        <fullName evidence="8">Gustatory receptor</fullName>
    </recommendedName>
</protein>
<keyword evidence="5 8" id="KW-0472">Membrane</keyword>
<dbReference type="EMBL" id="JAVRBK010000001">
    <property type="protein sequence ID" value="KAK5650461.1"/>
    <property type="molecule type" value="Genomic_DNA"/>
</dbReference>
<sequence length="372" mass="42986">MNATNTGIKNVYYLFFFSRLCGISVPYQSRTKTNIIFKIYSFMFFLFITVLAIISLYYRIQSHYTIFSITSRVIDILDSSFLILLHGSCIISTTFCNGKEHEILELNLTDIEQFLHYKRSSMENIIKFINRESLLINISLLSLCVAYSIVWGSVDGFNIESWYTVKYFQSYIGTVGIYQMYSLNNYLRLCFKSLNVRLFKRLLIKRRHDSDANFVNHITNIHDNLCDVIDAINKIYGFPLLVSLLFFGLRLIVIINSLITRPSNPTSLVIAQVLWTLTAVILWTALVLSCDFLCEEVQETVTTAYKIIVKLPYPISIQESLVIKNIRRLIAQVVGRKVQFTAAGFMGFNRRIILSTFSTITVYVMIIVNMNY</sequence>
<dbReference type="GO" id="GO:0007635">
    <property type="term" value="P:chemosensory behavior"/>
    <property type="evidence" value="ECO:0007669"/>
    <property type="project" value="TreeGrafter"/>
</dbReference>
<evidence type="ECO:0000313" key="9">
    <source>
        <dbReference type="EMBL" id="KAK5650461.1"/>
    </source>
</evidence>
<dbReference type="GO" id="GO:0008049">
    <property type="term" value="P:male courtship behavior"/>
    <property type="evidence" value="ECO:0007669"/>
    <property type="project" value="TreeGrafter"/>
</dbReference>
<keyword evidence="3 8" id="KW-0812">Transmembrane</keyword>
<evidence type="ECO:0000256" key="1">
    <source>
        <dbReference type="ARBA" id="ARBA00004651"/>
    </source>
</evidence>
<dbReference type="GO" id="GO:0005886">
    <property type="term" value="C:plasma membrane"/>
    <property type="evidence" value="ECO:0007669"/>
    <property type="project" value="UniProtKB-SubCell"/>
</dbReference>
<keyword evidence="4 8" id="KW-1133">Transmembrane helix</keyword>
<proteinExistence type="inferred from homology"/>
<evidence type="ECO:0000256" key="3">
    <source>
        <dbReference type="ARBA" id="ARBA00022692"/>
    </source>
</evidence>